<reference evidence="1" key="1">
    <citation type="submission" date="2024-05" db="EMBL/GenBank/DDBJ databases">
        <title>30 novel species of actinomycetes from the DSMZ collection.</title>
        <authorList>
            <person name="Nouioui I."/>
        </authorList>
    </citation>
    <scope>NUCLEOTIDE SEQUENCE</scope>
    <source>
        <strain evidence="1">DSM 41527</strain>
    </source>
</reference>
<dbReference type="Pfam" id="PF15594">
    <property type="entry name" value="Imm50"/>
    <property type="match status" value="1"/>
</dbReference>
<comment type="caution">
    <text evidence="1">The sequence shown here is derived from an EMBL/GenBank/DDBJ whole genome shotgun (WGS) entry which is preliminary data.</text>
</comment>
<sequence>MNSSGSSWYDFLVDSQIADQYFDEVPDLGGCDLFSVHIDERDVGLTLGVDLLRLPDKLLPEWEGKNFNAFTFFLTFTMIDELHVDGWRYTPKRSVEIGRRGERRIWVEIRGQGESVKFTADAIKMSGVRAYRASSVP</sequence>
<gene>
    <name evidence="1" type="ORF">RM550_09550</name>
</gene>
<protein>
    <submittedName>
        <fullName evidence="1">Imm50 family immunity protein</fullName>
    </submittedName>
</protein>
<name>A0ABU2T423_9ACTN</name>
<evidence type="ECO:0000313" key="2">
    <source>
        <dbReference type="Proteomes" id="UP001180551"/>
    </source>
</evidence>
<dbReference type="Proteomes" id="UP001180551">
    <property type="component" value="Unassembled WGS sequence"/>
</dbReference>
<dbReference type="RefSeq" id="WP_311623274.1">
    <property type="nucleotide sequence ID" value="NZ_JAVRFE010000009.1"/>
</dbReference>
<evidence type="ECO:0000313" key="1">
    <source>
        <dbReference type="EMBL" id="MDT0455983.1"/>
    </source>
</evidence>
<proteinExistence type="predicted"/>
<accession>A0ABU2T423</accession>
<dbReference type="InterPro" id="IPR028957">
    <property type="entry name" value="Imm50"/>
</dbReference>
<organism evidence="1 2">
    <name type="scientific">Streptomyces mooreae</name>
    <dbReference type="NCBI Taxonomy" id="3075523"/>
    <lineage>
        <taxon>Bacteria</taxon>
        <taxon>Bacillati</taxon>
        <taxon>Actinomycetota</taxon>
        <taxon>Actinomycetes</taxon>
        <taxon>Kitasatosporales</taxon>
        <taxon>Streptomycetaceae</taxon>
        <taxon>Streptomyces</taxon>
    </lineage>
</organism>
<dbReference type="EMBL" id="JAVRFE010000009">
    <property type="protein sequence ID" value="MDT0455983.1"/>
    <property type="molecule type" value="Genomic_DNA"/>
</dbReference>
<keyword evidence="2" id="KW-1185">Reference proteome</keyword>